<protein>
    <recommendedName>
        <fullName evidence="2">DUF6443 domain-containing protein</fullName>
    </recommendedName>
</protein>
<dbReference type="Proteomes" id="UP000294850">
    <property type="component" value="Unassembled WGS sequence"/>
</dbReference>
<evidence type="ECO:0000259" key="2">
    <source>
        <dbReference type="Pfam" id="PF20041"/>
    </source>
</evidence>
<reference evidence="3 4" key="1">
    <citation type="submission" date="2019-03" db="EMBL/GenBank/DDBJ databases">
        <title>Dyadobacter AR-3-6 sp. nov., isolated from arctic soil.</title>
        <authorList>
            <person name="Chaudhary D.K."/>
        </authorList>
    </citation>
    <scope>NUCLEOTIDE SEQUENCE [LARGE SCALE GENOMIC DNA]</scope>
    <source>
        <strain evidence="3 4">AR-3-6</strain>
    </source>
</reference>
<dbReference type="PANTHER" id="PTHR32305:SF15">
    <property type="entry name" value="PROTEIN RHSA-RELATED"/>
    <property type="match status" value="1"/>
</dbReference>
<evidence type="ECO:0000313" key="3">
    <source>
        <dbReference type="EMBL" id="TDE18533.1"/>
    </source>
</evidence>
<gene>
    <name evidence="3" type="ORF">E0F88_03065</name>
</gene>
<comment type="caution">
    <text evidence="3">The sequence shown here is derived from an EMBL/GenBank/DDBJ whole genome shotgun (WGS) entry which is preliminary data.</text>
</comment>
<dbReference type="RefSeq" id="WP_131956530.1">
    <property type="nucleotide sequence ID" value="NZ_SMFL01000001.1"/>
</dbReference>
<name>A0A4R5E2T0_9BACT</name>
<dbReference type="InterPro" id="IPR050708">
    <property type="entry name" value="T6SS_VgrG/RHS"/>
</dbReference>
<proteinExistence type="predicted"/>
<dbReference type="Gene3D" id="2.180.10.10">
    <property type="entry name" value="RHS repeat-associated core"/>
    <property type="match status" value="1"/>
</dbReference>
<dbReference type="OrthoDB" id="976756at2"/>
<dbReference type="Pfam" id="PF20041">
    <property type="entry name" value="DUF6443"/>
    <property type="match status" value="1"/>
</dbReference>
<organism evidence="3 4">
    <name type="scientific">Dyadobacter psychrotolerans</name>
    <dbReference type="NCBI Taxonomy" id="2541721"/>
    <lineage>
        <taxon>Bacteria</taxon>
        <taxon>Pseudomonadati</taxon>
        <taxon>Bacteroidota</taxon>
        <taxon>Cytophagia</taxon>
        <taxon>Cytophagales</taxon>
        <taxon>Spirosomataceae</taxon>
        <taxon>Dyadobacter</taxon>
    </lineage>
</organism>
<keyword evidence="4" id="KW-1185">Reference proteome</keyword>
<dbReference type="PANTHER" id="PTHR32305">
    <property type="match status" value="1"/>
</dbReference>
<feature type="domain" description="DUF6443" evidence="2">
    <location>
        <begin position="37"/>
        <end position="172"/>
    </location>
</feature>
<dbReference type="EMBL" id="SMFL01000001">
    <property type="protein sequence ID" value="TDE18533.1"/>
    <property type="molecule type" value="Genomic_DNA"/>
</dbReference>
<dbReference type="AlphaFoldDB" id="A0A4R5E2T0"/>
<accession>A0A4R5E2T0</accession>
<evidence type="ECO:0000256" key="1">
    <source>
        <dbReference type="SAM" id="SignalP"/>
    </source>
</evidence>
<sequence>MKQIKKYILPLLPFLLAFWLSASGQQTQTRNYIISRTYKQAGANVNDVSKVVTQVQYIDGLGRPLQEVTVGQSPAGTDIIIPRAYDAAGRQPRQYLPFIAAGSGKYQSDALVNSPTNPNVFKFYKDNPAGLQQTNVTYQDLERPFHETVFEPGPLSRVISNQTPGGRSRSASNMYKVNAAGEVKRYDYDPVTNLITTPGDYAAGTLKSTVFKDEQDFETREYTDMLGQLVCKRVLAADAVGATPAVVLSTYYIYDDLGLLRGVLQPNFQDDGSLANSAFLYDYDDQARMVRKQVPGAGTTEIVYDRYDRPVYSRDANQLARGVWAFIKYDELNRPVVTGEITSSATRAALAGSVDTGTTHHENRDNAAVAGYSLNLTAPTTATEANLLTITFYDDYAFSKPPGFGYSSMAGYPASENTSVKSLITGGRARMLPGNGTAGGWITNVTYYDGEYRPIQTVRELYDLGAGADERVSTLYKYDLAAVVAEQTTVQLVGGITHAHVAVNTYDHADRLLSVAETVTAGAKTKTAYTLAQRYNTLGQLQSKWFHGYTANPSRFRRRTNYTNNILGWLTDAKTAYQVTQGTDLPFYAFSLSYNNVLYGPQYSNGNISKMEWLGKDEAAFSGGLSFTYDKANRLLSAVKPAGATYTYVDTESGITYDKNGNIKTLSRAGAAVDNLTYNYGTIDNRLGSITDASASNSGVKIGTSSYLYDANGNMTSDGNRNATLTYNYLNLPKTVIVGGKTLTYDYDAGGNKLKYMADTLTVKYAGRFEYRQVGSVNNLVRVSTSEGQLVPSGDTLRFDYFLKDHLGNVRPGWRSTGLG</sequence>
<feature type="chain" id="PRO_5021030301" description="DUF6443 domain-containing protein" evidence="1">
    <location>
        <begin position="23"/>
        <end position="820"/>
    </location>
</feature>
<evidence type="ECO:0000313" key="4">
    <source>
        <dbReference type="Proteomes" id="UP000294850"/>
    </source>
</evidence>
<feature type="signal peptide" evidence="1">
    <location>
        <begin position="1"/>
        <end position="22"/>
    </location>
</feature>
<keyword evidence="1" id="KW-0732">Signal</keyword>
<dbReference type="InterPro" id="IPR045619">
    <property type="entry name" value="DUF6443"/>
</dbReference>